<evidence type="ECO:0000313" key="3">
    <source>
        <dbReference type="Proteomes" id="UP001202922"/>
    </source>
</evidence>
<dbReference type="EMBL" id="JAKZBV010000001">
    <property type="protein sequence ID" value="MCH6470241.1"/>
    <property type="molecule type" value="Genomic_DNA"/>
</dbReference>
<accession>A0ABS9U0N2</accession>
<protein>
    <submittedName>
        <fullName evidence="2">DUF2220 domain-containing protein</fullName>
    </submittedName>
</protein>
<name>A0ABS9U0N2_9MICC</name>
<keyword evidence="3" id="KW-1185">Reference proteome</keyword>
<evidence type="ECO:0000259" key="1">
    <source>
        <dbReference type="Pfam" id="PF09983"/>
    </source>
</evidence>
<dbReference type="Proteomes" id="UP001202922">
    <property type="component" value="Unassembled WGS sequence"/>
</dbReference>
<dbReference type="RefSeq" id="WP_241053760.1">
    <property type="nucleotide sequence ID" value="NZ_JAKZBV010000001.1"/>
</dbReference>
<dbReference type="InterPro" id="IPR024534">
    <property type="entry name" value="JetD_C"/>
</dbReference>
<proteinExistence type="predicted"/>
<evidence type="ECO:0000313" key="2">
    <source>
        <dbReference type="EMBL" id="MCH6470241.1"/>
    </source>
</evidence>
<feature type="domain" description="Wadjet protein JetD C-terminal" evidence="1">
    <location>
        <begin position="18"/>
        <end position="192"/>
    </location>
</feature>
<reference evidence="2 3" key="1">
    <citation type="submission" date="2022-03" db="EMBL/GenBank/DDBJ databases">
        <title>Sinomonas sp. isolated from a soil.</title>
        <authorList>
            <person name="Han J."/>
            <person name="Kim D.-U."/>
        </authorList>
    </citation>
    <scope>NUCLEOTIDE SEQUENCE [LARGE SCALE GENOMIC DNA]</scope>
    <source>
        <strain evidence="2 3">5-5</strain>
    </source>
</reference>
<gene>
    <name evidence="2" type="ORF">L0M17_09675</name>
</gene>
<dbReference type="Pfam" id="PF09983">
    <property type="entry name" value="JetD_C"/>
    <property type="match status" value="1"/>
</dbReference>
<comment type="caution">
    <text evidence="2">The sequence shown here is derived from an EMBL/GenBank/DDBJ whole genome shotgun (WGS) entry which is preliminary data.</text>
</comment>
<organism evidence="2 3">
    <name type="scientific">Sinomonas terrae</name>
    <dbReference type="NCBI Taxonomy" id="2908838"/>
    <lineage>
        <taxon>Bacteria</taxon>
        <taxon>Bacillati</taxon>
        <taxon>Actinomycetota</taxon>
        <taxon>Actinomycetes</taxon>
        <taxon>Micrococcales</taxon>
        <taxon>Micrococcaceae</taxon>
        <taxon>Sinomonas</taxon>
    </lineage>
</organism>
<sequence>MQALTGLDDLGLLPGHAPRIHFTYLDPDHRAAGKRVNDSATVGDSFTAAYLPDIVVISENKDTAIHFPPLTRGVSVEGVGKGGKTPAAFVWIREAPVVIYWGDIARDGFEILNGYRIDFDRDIDSILMGPETCETYEEFGTDYDQHCRLLEPGDPKPVDRLHDDERSVYLCILNDGHAGHRRVEQERLPLSVHLKPTVVVREGWLVDPSDFVGDVVLDEVGPPGVDVARYLNYHEDPGGLSQALGRNAIESVQQVAIPLPEASDGHWVKMAAPVLEGASDAPVPAAGRLARFMPPSSPRQ</sequence>